<dbReference type="PANTHER" id="PTHR13847">
    <property type="entry name" value="SARCOSINE DEHYDROGENASE-RELATED"/>
    <property type="match status" value="1"/>
</dbReference>
<evidence type="ECO:0000259" key="2">
    <source>
        <dbReference type="Pfam" id="PF01266"/>
    </source>
</evidence>
<feature type="domain" description="FAD dependent oxidoreductase" evidence="2">
    <location>
        <begin position="6"/>
        <end position="349"/>
    </location>
</feature>
<dbReference type="GO" id="GO:0005737">
    <property type="term" value="C:cytoplasm"/>
    <property type="evidence" value="ECO:0007669"/>
    <property type="project" value="TreeGrafter"/>
</dbReference>
<dbReference type="Gene3D" id="3.50.50.60">
    <property type="entry name" value="FAD/NAD(P)-binding domain"/>
    <property type="match status" value="1"/>
</dbReference>
<dbReference type="SUPFAM" id="SSF54373">
    <property type="entry name" value="FAD-linked reductases, C-terminal domain"/>
    <property type="match status" value="1"/>
</dbReference>
<dbReference type="InterPro" id="IPR036188">
    <property type="entry name" value="FAD/NAD-bd_sf"/>
</dbReference>
<organism evidence="3 4">
    <name type="scientific">Scleromatobacter humisilvae</name>
    <dbReference type="NCBI Taxonomy" id="2897159"/>
    <lineage>
        <taxon>Bacteria</taxon>
        <taxon>Pseudomonadati</taxon>
        <taxon>Pseudomonadota</taxon>
        <taxon>Betaproteobacteria</taxon>
        <taxon>Burkholderiales</taxon>
        <taxon>Sphaerotilaceae</taxon>
        <taxon>Scleromatobacter</taxon>
    </lineage>
</organism>
<evidence type="ECO:0000256" key="1">
    <source>
        <dbReference type="ARBA" id="ARBA00023002"/>
    </source>
</evidence>
<accession>A0A9X1YGD3</accession>
<protein>
    <submittedName>
        <fullName evidence="3">FAD-binding oxidoreductase</fullName>
    </submittedName>
</protein>
<evidence type="ECO:0000313" key="3">
    <source>
        <dbReference type="EMBL" id="MCK9686019.1"/>
    </source>
</evidence>
<dbReference type="AlphaFoldDB" id="A0A9X1YGD3"/>
<comment type="caution">
    <text evidence="3">The sequence shown here is derived from an EMBL/GenBank/DDBJ whole genome shotgun (WGS) entry which is preliminary data.</text>
</comment>
<dbReference type="Pfam" id="PF01266">
    <property type="entry name" value="DAO"/>
    <property type="match status" value="1"/>
</dbReference>
<dbReference type="SUPFAM" id="SSF51905">
    <property type="entry name" value="FAD/NAD(P)-binding domain"/>
    <property type="match status" value="1"/>
</dbReference>
<evidence type="ECO:0000313" key="4">
    <source>
        <dbReference type="Proteomes" id="UP001139353"/>
    </source>
</evidence>
<keyword evidence="1" id="KW-0560">Oxidoreductase</keyword>
<name>A0A9X1YGD3_9BURK</name>
<dbReference type="GO" id="GO:0016491">
    <property type="term" value="F:oxidoreductase activity"/>
    <property type="evidence" value="ECO:0007669"/>
    <property type="project" value="UniProtKB-KW"/>
</dbReference>
<dbReference type="Gene3D" id="3.30.9.10">
    <property type="entry name" value="D-Amino Acid Oxidase, subunit A, domain 2"/>
    <property type="match status" value="1"/>
</dbReference>
<proteinExistence type="predicted"/>
<gene>
    <name evidence="3" type="ORF">LPC04_09900</name>
</gene>
<sequence length="376" mass="39554">MSESVDVAIVGGGIVGCACARAASRAGLRVAVFEGQRIGAGATAAGMGHLVTIDDDPAEFALARLSMRLWREWSGWQAIERRATGTLWLAETAAQRAAAHAKLARLQAAGLSAEWLEPDVLHAAEPRLARDLAGALRVGGDEVAYGPEMAARLAADVRAAGGAIHEMTPVAALRDDGLLLADGRRVVAGHVLLAAGCDSARLWPGESPLRLRPRKGQLAITDRYPGYIRHALVELGYIDAAHGDADESVAFNAQPRESGQLLLGSSRSFSDTSVDVDAALLARMVRRAQRFLPGIGTLQMLRCWAGFRPATPDGRPIIGLIPASARGNHWVATGHEGLGLTTASGTASLWLDLLLGRAPAIDAAPYSPERFVEVAA</sequence>
<dbReference type="PANTHER" id="PTHR13847:SF287">
    <property type="entry name" value="FAD-DEPENDENT OXIDOREDUCTASE DOMAIN-CONTAINING PROTEIN 1"/>
    <property type="match status" value="1"/>
</dbReference>
<reference evidence="3" key="1">
    <citation type="submission" date="2021-11" db="EMBL/GenBank/DDBJ databases">
        <title>BS-T2-15 a new species belonging to the Comamonadaceae family isolated from the soil of a French oak forest.</title>
        <authorList>
            <person name="Mieszkin S."/>
            <person name="Alain K."/>
        </authorList>
    </citation>
    <scope>NUCLEOTIDE SEQUENCE</scope>
    <source>
        <strain evidence="3">BS-T2-15</strain>
    </source>
</reference>
<dbReference type="Proteomes" id="UP001139353">
    <property type="component" value="Unassembled WGS sequence"/>
</dbReference>
<dbReference type="RefSeq" id="WP_275682051.1">
    <property type="nucleotide sequence ID" value="NZ_JAJLJH010000002.1"/>
</dbReference>
<dbReference type="InterPro" id="IPR006076">
    <property type="entry name" value="FAD-dep_OxRdtase"/>
</dbReference>
<keyword evidence="4" id="KW-1185">Reference proteome</keyword>
<dbReference type="EMBL" id="JAJLJH010000002">
    <property type="protein sequence ID" value="MCK9686019.1"/>
    <property type="molecule type" value="Genomic_DNA"/>
</dbReference>